<dbReference type="Pfam" id="PF01593">
    <property type="entry name" value="Amino_oxidase"/>
    <property type="match status" value="1"/>
</dbReference>
<comment type="caution">
    <text evidence="2">The sequence shown here is derived from an EMBL/GenBank/DDBJ whole genome shotgun (WGS) entry which is preliminary data.</text>
</comment>
<dbReference type="Proteomes" id="UP000076625">
    <property type="component" value="Unassembled WGS sequence"/>
</dbReference>
<dbReference type="PANTHER" id="PTHR42923">
    <property type="entry name" value="PROTOPORPHYRINOGEN OXIDASE"/>
    <property type="match status" value="1"/>
</dbReference>
<dbReference type="InterPro" id="IPR002937">
    <property type="entry name" value="Amino_oxidase"/>
</dbReference>
<dbReference type="FunFam" id="1.10.405.20:FF:000001">
    <property type="entry name" value="Amine oxidase"/>
    <property type="match status" value="1"/>
</dbReference>
<dbReference type="Gene3D" id="1.10.405.20">
    <property type="match status" value="1"/>
</dbReference>
<organism evidence="2 3">
    <name type="scientific">Crenobacter luteus</name>
    <dbReference type="NCBI Taxonomy" id="1452487"/>
    <lineage>
        <taxon>Bacteria</taxon>
        <taxon>Pseudomonadati</taxon>
        <taxon>Pseudomonadota</taxon>
        <taxon>Betaproteobacteria</taxon>
        <taxon>Neisseriales</taxon>
        <taxon>Neisseriaceae</taxon>
        <taxon>Crenobacter</taxon>
    </lineage>
</organism>
<dbReference type="EMBL" id="LQQU01000024">
    <property type="protein sequence ID" value="KZE31483.1"/>
    <property type="molecule type" value="Genomic_DNA"/>
</dbReference>
<gene>
    <name evidence="2" type="ORF">AVW16_11970</name>
</gene>
<accession>A0A165F5L5</accession>
<dbReference type="AlphaFoldDB" id="A0A165F5L5"/>
<protein>
    <submittedName>
        <fullName evidence="2">NADH-ubiquinone oxidoreductase subunit 6</fullName>
    </submittedName>
</protein>
<dbReference type="Gene3D" id="3.50.50.60">
    <property type="entry name" value="FAD/NAD(P)-binding domain"/>
    <property type="match status" value="1"/>
</dbReference>
<dbReference type="STRING" id="1452487.AVW16_11970"/>
<dbReference type="PANTHER" id="PTHR42923:SF17">
    <property type="entry name" value="AMINE OXIDASE DOMAIN-CONTAINING PROTEIN"/>
    <property type="match status" value="1"/>
</dbReference>
<dbReference type="InterPro" id="IPR050464">
    <property type="entry name" value="Zeta_carotene_desat/Oxidored"/>
</dbReference>
<dbReference type="GO" id="GO:0016491">
    <property type="term" value="F:oxidoreductase activity"/>
    <property type="evidence" value="ECO:0007669"/>
    <property type="project" value="InterPro"/>
</dbReference>
<keyword evidence="3" id="KW-1185">Reference proteome</keyword>
<keyword evidence="2" id="KW-0830">Ubiquinone</keyword>
<evidence type="ECO:0000259" key="1">
    <source>
        <dbReference type="Pfam" id="PF01593"/>
    </source>
</evidence>
<dbReference type="OrthoDB" id="20837at2"/>
<proteinExistence type="predicted"/>
<feature type="domain" description="Amine oxidase" evidence="1">
    <location>
        <begin position="10"/>
        <end position="283"/>
    </location>
</feature>
<dbReference type="RefSeq" id="WP_066612793.1">
    <property type="nucleotide sequence ID" value="NZ_LQQU01000024.1"/>
</dbReference>
<dbReference type="SUPFAM" id="SSF51905">
    <property type="entry name" value="FAD/NAD(P)-binding domain"/>
    <property type="match status" value="1"/>
</dbReference>
<name>A0A165F5L5_9NEIS</name>
<dbReference type="InterPro" id="IPR036188">
    <property type="entry name" value="FAD/NAD-bd_sf"/>
</dbReference>
<evidence type="ECO:0000313" key="3">
    <source>
        <dbReference type="Proteomes" id="UP000076625"/>
    </source>
</evidence>
<evidence type="ECO:0000313" key="2">
    <source>
        <dbReference type="EMBL" id="KZE31483.1"/>
    </source>
</evidence>
<dbReference type="PRINTS" id="PR00419">
    <property type="entry name" value="ADXRDTASE"/>
</dbReference>
<reference evidence="3" key="1">
    <citation type="submission" date="2016-01" db="EMBL/GenBank/DDBJ databases">
        <title>Draft genome of Chromobacterium sp. F49.</title>
        <authorList>
            <person name="Hong K.W."/>
        </authorList>
    </citation>
    <scope>NUCLEOTIDE SEQUENCE [LARGE SCALE GENOMIC DNA]</scope>
    <source>
        <strain evidence="3">CN10</strain>
    </source>
</reference>
<sequence>MNIAVIGSGIAGLSSAWLLSRAGHRVTLFEANDYVGGHSNTVDVTLNGLSAPVDTGFLVHNDRTYPNLIALFEHLGVATHPSEMSFSVSLDKEALEWAGTSLATLFAQRRNLVRPRFWGMLGDVLRLHRSAPRMLDEARRSGETLGELLARHRFGAPMRDWYLYPMCAAIWSGSTRHVADFPAATLFEFCANHGLMQLFGRPQWRTVLGGAREYVARMVAAVADVRVSCPVERVVRDAAGVTLRSPRGRERFEQVVLACHADQALRMLAETSDAEYAVLSAIRYQRNRAVLHADVSFLPGRRAVWAAWNYRMAEGGVSEAPSMVSYLINKLQPLPFASPVIVTLNPYREPESVWQSFDYEHPVFDSAAIAAQRRLAELQGRHRTWYAGAWAGYGFHEDGLKAGMAVAQALGAPVPWLSAGGSAPVEGLRALGSAAVREPA</sequence>